<evidence type="ECO:0000256" key="2">
    <source>
        <dbReference type="ARBA" id="ARBA00022448"/>
    </source>
</evidence>
<evidence type="ECO:0000256" key="3">
    <source>
        <dbReference type="ARBA" id="ARBA00022692"/>
    </source>
</evidence>
<evidence type="ECO:0000256" key="4">
    <source>
        <dbReference type="ARBA" id="ARBA00022729"/>
    </source>
</evidence>
<comment type="subcellular location">
    <subcellularLocation>
        <location evidence="1">Cell outer membrane</location>
        <topology evidence="1">Multi-pass membrane protein</topology>
    </subcellularLocation>
</comment>
<proteinExistence type="predicted"/>
<keyword evidence="4" id="KW-0732">Signal</keyword>
<evidence type="ECO:0000256" key="5">
    <source>
        <dbReference type="ARBA" id="ARBA00023136"/>
    </source>
</evidence>
<dbReference type="AlphaFoldDB" id="A0A644YVA2"/>
<keyword evidence="5" id="KW-0472">Membrane</keyword>
<dbReference type="Gene3D" id="2.40.170.20">
    <property type="entry name" value="TonB-dependent receptor, beta-barrel domain"/>
    <property type="match status" value="1"/>
</dbReference>
<dbReference type="PANTHER" id="PTHR30069">
    <property type="entry name" value="TONB-DEPENDENT OUTER MEMBRANE RECEPTOR"/>
    <property type="match status" value="1"/>
</dbReference>
<sequence>MPVNIAHSVYVGTEQTITASLFDGLSLKMSYQYNKSFDLSSGKTFEDNVEVPYIRNHTIKGSATYTGKAYDLTLDGTYASATKDSYGATWDDYLVINLVTNVHLSETLTTYLAIDNVLNASYELSAGYPMPGTKIRLGGKLRF</sequence>
<dbReference type="GO" id="GO:0044718">
    <property type="term" value="P:siderophore transmembrane transport"/>
    <property type="evidence" value="ECO:0007669"/>
    <property type="project" value="TreeGrafter"/>
</dbReference>
<reference evidence="7" key="1">
    <citation type="submission" date="2019-08" db="EMBL/GenBank/DDBJ databases">
        <authorList>
            <person name="Kucharzyk K."/>
            <person name="Murdoch R.W."/>
            <person name="Higgins S."/>
            <person name="Loffler F."/>
        </authorList>
    </citation>
    <scope>NUCLEOTIDE SEQUENCE</scope>
</reference>
<dbReference type="InterPro" id="IPR039426">
    <property type="entry name" value="TonB-dep_rcpt-like"/>
</dbReference>
<evidence type="ECO:0000256" key="6">
    <source>
        <dbReference type="ARBA" id="ARBA00023237"/>
    </source>
</evidence>
<accession>A0A644YVA2</accession>
<evidence type="ECO:0000313" key="7">
    <source>
        <dbReference type="EMBL" id="MPM32540.1"/>
    </source>
</evidence>
<dbReference type="EMBL" id="VSSQ01006390">
    <property type="protein sequence ID" value="MPM32540.1"/>
    <property type="molecule type" value="Genomic_DNA"/>
</dbReference>
<organism evidence="7">
    <name type="scientific">bioreactor metagenome</name>
    <dbReference type="NCBI Taxonomy" id="1076179"/>
    <lineage>
        <taxon>unclassified sequences</taxon>
        <taxon>metagenomes</taxon>
        <taxon>ecological metagenomes</taxon>
    </lineage>
</organism>
<dbReference type="InterPro" id="IPR036942">
    <property type="entry name" value="Beta-barrel_TonB_sf"/>
</dbReference>
<keyword evidence="3" id="KW-0812">Transmembrane</keyword>
<evidence type="ECO:0000256" key="1">
    <source>
        <dbReference type="ARBA" id="ARBA00004571"/>
    </source>
</evidence>
<comment type="caution">
    <text evidence="7">The sequence shown here is derived from an EMBL/GenBank/DDBJ whole genome shotgun (WGS) entry which is preliminary data.</text>
</comment>
<gene>
    <name evidence="7" type="ORF">SDC9_79104</name>
</gene>
<keyword evidence="6" id="KW-0998">Cell outer membrane</keyword>
<dbReference type="GO" id="GO:0009279">
    <property type="term" value="C:cell outer membrane"/>
    <property type="evidence" value="ECO:0007669"/>
    <property type="project" value="UniProtKB-SubCell"/>
</dbReference>
<name>A0A644YVA2_9ZZZZ</name>
<keyword evidence="2" id="KW-0813">Transport</keyword>
<dbReference type="GO" id="GO:0015344">
    <property type="term" value="F:siderophore uptake transmembrane transporter activity"/>
    <property type="evidence" value="ECO:0007669"/>
    <property type="project" value="TreeGrafter"/>
</dbReference>
<protein>
    <submittedName>
        <fullName evidence="7">Uncharacterized protein</fullName>
    </submittedName>
</protein>
<dbReference type="SUPFAM" id="SSF56935">
    <property type="entry name" value="Porins"/>
    <property type="match status" value="1"/>
</dbReference>
<dbReference type="PANTHER" id="PTHR30069:SF29">
    <property type="entry name" value="HEMOGLOBIN AND HEMOGLOBIN-HAPTOGLOBIN-BINDING PROTEIN 1-RELATED"/>
    <property type="match status" value="1"/>
</dbReference>